<dbReference type="PANTHER" id="PTHR41773">
    <property type="entry name" value="GTP PYROPHOSPHATASE-RELATED"/>
    <property type="match status" value="1"/>
</dbReference>
<dbReference type="CDD" id="cd05399">
    <property type="entry name" value="NT_Rel-Spo_like"/>
    <property type="match status" value="1"/>
</dbReference>
<name>A0A5D8MPN6_ECOLX</name>
<reference evidence="2 3" key="1">
    <citation type="submission" date="2019-06" db="EMBL/GenBank/DDBJ databases">
        <title>The presence and diversity of blaCTX-M among Escherichia coli from urban wastewater and feedlot cattle, in Alberta, Canada.</title>
        <authorList>
            <person name="Cormier A.C."/>
            <person name="Chalmer G."/>
            <person name="Cook S.R."/>
            <person name="Zaheer R."/>
            <person name="Hannon S.J."/>
            <person name="Booker C.W."/>
            <person name="Read R."/>
            <person name="Gow S.P."/>
            <person name="Mcallister T.A."/>
            <person name="Boerlin P."/>
        </authorList>
    </citation>
    <scope>NUCLEOTIDE SEQUENCE [LARGE SCALE GENOMIC DNA]</scope>
    <source>
        <strain evidence="2 3">347</strain>
    </source>
</reference>
<dbReference type="PANTHER" id="PTHR41773:SF1">
    <property type="entry name" value="RELA_SPOT DOMAIN-CONTAINING PROTEIN"/>
    <property type="match status" value="1"/>
</dbReference>
<evidence type="ECO:0000313" key="3">
    <source>
        <dbReference type="Proteomes" id="UP000324120"/>
    </source>
</evidence>
<organism evidence="2 3">
    <name type="scientific">Escherichia coli</name>
    <dbReference type="NCBI Taxonomy" id="562"/>
    <lineage>
        <taxon>Bacteria</taxon>
        <taxon>Pseudomonadati</taxon>
        <taxon>Pseudomonadota</taxon>
        <taxon>Gammaproteobacteria</taxon>
        <taxon>Enterobacterales</taxon>
        <taxon>Enterobacteriaceae</taxon>
        <taxon>Escherichia</taxon>
    </lineage>
</organism>
<dbReference type="EMBL" id="VHKY01000006">
    <property type="protein sequence ID" value="TZE48874.1"/>
    <property type="molecule type" value="Genomic_DNA"/>
</dbReference>
<accession>A0A5D8MPN6</accession>
<dbReference type="AlphaFoldDB" id="A0A5D8MPN6"/>
<evidence type="ECO:0000259" key="1">
    <source>
        <dbReference type="SMART" id="SM00954"/>
    </source>
</evidence>
<dbReference type="GO" id="GO:0015969">
    <property type="term" value="P:guanosine tetraphosphate metabolic process"/>
    <property type="evidence" value="ECO:0007669"/>
    <property type="project" value="InterPro"/>
</dbReference>
<evidence type="ECO:0000313" key="2">
    <source>
        <dbReference type="EMBL" id="TZE48874.1"/>
    </source>
</evidence>
<dbReference type="Pfam" id="PF04607">
    <property type="entry name" value="RelA_SpoT"/>
    <property type="match status" value="1"/>
</dbReference>
<sequence>MSIEDFRRYLVENHAAYEAWGKHIASEINAALIEQLGEGAAQLFIKVPPTPRVKGIESALGKVGRKGYNNPVQQMTDLVGVRFVVLLSEDIETICKIIQNNEQWIAVVSKDYQDEIEVNPKLFDYQSKHFEIRPKINSVISGVNITTDMCCEVQIRTLLQHAYAELVHDSVYKPVGPVPKKAERQIARSMALMETTDELFCNTMRLLCDTNKPRNDFLKELKDFYINKIGRQYLNQEDKINYCFLDEYRSFIQEDLLTNLIDLLDKKKYISYKIQQRATANLFFAQPVVIFTYWLAINEDSNKLQQEWPLPGYLNELRMILSDVGVSSGIGY</sequence>
<proteinExistence type="predicted"/>
<gene>
    <name evidence="2" type="ORF">FKO60_11465</name>
</gene>
<comment type="caution">
    <text evidence="2">The sequence shown here is derived from an EMBL/GenBank/DDBJ whole genome shotgun (WGS) entry which is preliminary data.</text>
</comment>
<dbReference type="InterPro" id="IPR007685">
    <property type="entry name" value="RelA_SpoT"/>
</dbReference>
<feature type="domain" description="RelA/SpoT" evidence="1">
    <location>
        <begin position="51"/>
        <end position="178"/>
    </location>
</feature>
<dbReference type="InterPro" id="IPR043519">
    <property type="entry name" value="NT_sf"/>
</dbReference>
<protein>
    <recommendedName>
        <fullName evidence="1">RelA/SpoT domain-containing protein</fullName>
    </recommendedName>
</protein>
<dbReference type="SUPFAM" id="SSF81301">
    <property type="entry name" value="Nucleotidyltransferase"/>
    <property type="match status" value="1"/>
</dbReference>
<dbReference type="Proteomes" id="UP000324120">
    <property type="component" value="Unassembled WGS sequence"/>
</dbReference>
<dbReference type="SMART" id="SM00954">
    <property type="entry name" value="RelA_SpoT"/>
    <property type="match status" value="1"/>
</dbReference>
<dbReference type="Gene3D" id="3.30.460.10">
    <property type="entry name" value="Beta Polymerase, domain 2"/>
    <property type="match status" value="1"/>
</dbReference>